<evidence type="ECO:0000313" key="1">
    <source>
        <dbReference type="EMBL" id="KTD59264.1"/>
    </source>
</evidence>
<dbReference type="EMBL" id="LNYW01000049">
    <property type="protein sequence ID" value="KTD59264.1"/>
    <property type="molecule type" value="Genomic_DNA"/>
</dbReference>
<organism evidence="1 2">
    <name type="scientific">Legionella shakespearei DSM 23087</name>
    <dbReference type="NCBI Taxonomy" id="1122169"/>
    <lineage>
        <taxon>Bacteria</taxon>
        <taxon>Pseudomonadati</taxon>
        <taxon>Pseudomonadota</taxon>
        <taxon>Gammaproteobacteria</taxon>
        <taxon>Legionellales</taxon>
        <taxon>Legionellaceae</taxon>
        <taxon>Legionella</taxon>
    </lineage>
</organism>
<dbReference type="STRING" id="1122169.Lsha_1960"/>
<dbReference type="RefSeq" id="WP_018576942.1">
    <property type="nucleotide sequence ID" value="NZ_KB892393.1"/>
</dbReference>
<proteinExistence type="predicted"/>
<sequence length="105" mass="12106">MLIRYTLALILFTLLLPNVYAMRCGEKLVYEGDSAYTVLSKCGEPLDKQIFEQAVPVFNEFGYQIGVSTTYIETWIYQKSPAEFQYQLMFDGGILKQINANRNPY</sequence>
<evidence type="ECO:0000313" key="2">
    <source>
        <dbReference type="Proteomes" id="UP000054600"/>
    </source>
</evidence>
<gene>
    <name evidence="1" type="ORF">Lsha_1960</name>
</gene>
<dbReference type="eggNOG" id="ENOG5033EDZ">
    <property type="taxonomic scope" value="Bacteria"/>
</dbReference>
<name>A0A0W0YQX8_9GAMM</name>
<dbReference type="AlphaFoldDB" id="A0A0W0YQX8"/>
<accession>A0A0W0YQX8</accession>
<keyword evidence="2" id="KW-1185">Reference proteome</keyword>
<dbReference type="Pfam" id="PF11006">
    <property type="entry name" value="DUF2845"/>
    <property type="match status" value="1"/>
</dbReference>
<dbReference type="OrthoDB" id="8906462at2"/>
<dbReference type="InterPro" id="IPR021268">
    <property type="entry name" value="DUF2845"/>
</dbReference>
<comment type="caution">
    <text evidence="1">The sequence shown here is derived from an EMBL/GenBank/DDBJ whole genome shotgun (WGS) entry which is preliminary data.</text>
</comment>
<dbReference type="PATRIC" id="fig|1122169.6.peg.2239"/>
<protein>
    <recommendedName>
        <fullName evidence="3">DUF2845 domain-containing protein</fullName>
    </recommendedName>
</protein>
<reference evidence="1 2" key="1">
    <citation type="submission" date="2015-11" db="EMBL/GenBank/DDBJ databases">
        <title>Genomic analysis of 38 Legionella species identifies large and diverse effector repertoires.</title>
        <authorList>
            <person name="Burstein D."/>
            <person name="Amaro F."/>
            <person name="Zusman T."/>
            <person name="Lifshitz Z."/>
            <person name="Cohen O."/>
            <person name="Gilbert J.A."/>
            <person name="Pupko T."/>
            <person name="Shuman H.A."/>
            <person name="Segal G."/>
        </authorList>
    </citation>
    <scope>NUCLEOTIDE SEQUENCE [LARGE SCALE GENOMIC DNA]</scope>
    <source>
        <strain evidence="1 2">ATCC 49655</strain>
    </source>
</reference>
<dbReference type="Proteomes" id="UP000054600">
    <property type="component" value="Unassembled WGS sequence"/>
</dbReference>
<evidence type="ECO:0008006" key="3">
    <source>
        <dbReference type="Google" id="ProtNLM"/>
    </source>
</evidence>